<evidence type="ECO:0000313" key="1">
    <source>
        <dbReference type="EMBL" id="KKM82106.1"/>
    </source>
</evidence>
<organism evidence="1">
    <name type="scientific">marine sediment metagenome</name>
    <dbReference type="NCBI Taxonomy" id="412755"/>
    <lineage>
        <taxon>unclassified sequences</taxon>
        <taxon>metagenomes</taxon>
        <taxon>ecological metagenomes</taxon>
    </lineage>
</organism>
<accession>A0A0F9L4G2</accession>
<sequence>MIWILTALLLLLQGSVFGQGRILQWDAPTENIDGSQLTDLAGFIVYRGEVSRS</sequence>
<protein>
    <submittedName>
        <fullName evidence="1">Uncharacterized protein</fullName>
    </submittedName>
</protein>
<gene>
    <name evidence="1" type="ORF">LCGC14_1322850</name>
</gene>
<proteinExistence type="predicted"/>
<reference evidence="1" key="1">
    <citation type="journal article" date="2015" name="Nature">
        <title>Complex archaea that bridge the gap between prokaryotes and eukaryotes.</title>
        <authorList>
            <person name="Spang A."/>
            <person name="Saw J.H."/>
            <person name="Jorgensen S.L."/>
            <person name="Zaremba-Niedzwiedzka K."/>
            <person name="Martijn J."/>
            <person name="Lind A.E."/>
            <person name="van Eijk R."/>
            <person name="Schleper C."/>
            <person name="Guy L."/>
            <person name="Ettema T.J."/>
        </authorList>
    </citation>
    <scope>NUCLEOTIDE SEQUENCE</scope>
</reference>
<comment type="caution">
    <text evidence="1">The sequence shown here is derived from an EMBL/GenBank/DDBJ whole genome shotgun (WGS) entry which is preliminary data.</text>
</comment>
<name>A0A0F9L4G2_9ZZZZ</name>
<feature type="non-terminal residue" evidence="1">
    <location>
        <position position="53"/>
    </location>
</feature>
<dbReference type="AlphaFoldDB" id="A0A0F9L4G2"/>
<dbReference type="EMBL" id="LAZR01007913">
    <property type="protein sequence ID" value="KKM82106.1"/>
    <property type="molecule type" value="Genomic_DNA"/>
</dbReference>